<dbReference type="GO" id="GO:0032259">
    <property type="term" value="P:methylation"/>
    <property type="evidence" value="ECO:0007669"/>
    <property type="project" value="UniProtKB-KW"/>
</dbReference>
<evidence type="ECO:0000256" key="3">
    <source>
        <dbReference type="ARBA" id="ARBA00022691"/>
    </source>
</evidence>
<evidence type="ECO:0000256" key="1">
    <source>
        <dbReference type="ARBA" id="ARBA00022603"/>
    </source>
</evidence>
<dbReference type="InterPro" id="IPR029063">
    <property type="entry name" value="SAM-dependent_MTases_sf"/>
</dbReference>
<dbReference type="OrthoDB" id="2529286at2759"/>
<dbReference type="PANTHER" id="PTHR14614:SF109">
    <property type="entry name" value="RIBOSOMAL LYSINE N-METHYLTRANSFERASE 5"/>
    <property type="match status" value="1"/>
</dbReference>
<dbReference type="GO" id="GO:0032991">
    <property type="term" value="C:protein-containing complex"/>
    <property type="evidence" value="ECO:0007669"/>
    <property type="project" value="TreeGrafter"/>
</dbReference>
<keyword evidence="2" id="KW-0808">Transferase</keyword>
<dbReference type="InterPro" id="IPR019410">
    <property type="entry name" value="Methyltransf_16"/>
</dbReference>
<protein>
    <recommendedName>
        <fullName evidence="5">Ribosomal lysine N-methyltransferase 5</fullName>
    </recommendedName>
</protein>
<proteinExistence type="inferred from homology"/>
<dbReference type="AlphaFoldDB" id="A0A0P1KVI7"/>
<dbReference type="GO" id="GO:0008757">
    <property type="term" value="F:S-adenosylmethionine-dependent methyltransferase activity"/>
    <property type="evidence" value="ECO:0007669"/>
    <property type="project" value="UniProtKB-ARBA"/>
</dbReference>
<dbReference type="GO" id="GO:0005829">
    <property type="term" value="C:cytosol"/>
    <property type="evidence" value="ECO:0007669"/>
    <property type="project" value="TreeGrafter"/>
</dbReference>
<evidence type="ECO:0000313" key="6">
    <source>
        <dbReference type="EMBL" id="CUS24088.1"/>
    </source>
</evidence>
<evidence type="ECO:0000256" key="2">
    <source>
        <dbReference type="ARBA" id="ARBA00022679"/>
    </source>
</evidence>
<accession>A0A0P1KVI7</accession>
<dbReference type="Proteomes" id="UP000236544">
    <property type="component" value="Unassembled WGS sequence"/>
</dbReference>
<dbReference type="EMBL" id="LN890566">
    <property type="protein sequence ID" value="CUS24088.1"/>
    <property type="molecule type" value="Genomic_DNA"/>
</dbReference>
<name>A0A0P1KVI7_9SACH</name>
<keyword evidence="3" id="KW-0949">S-adenosyl-L-methionine</keyword>
<dbReference type="Gene3D" id="3.40.50.150">
    <property type="entry name" value="Vaccinia Virus protein VP39"/>
    <property type="match status" value="1"/>
</dbReference>
<gene>
    <name evidence="6" type="ORF">LAQU0_S13e03004g</name>
</gene>
<organism evidence="6 7">
    <name type="scientific">Lachancea quebecensis</name>
    <dbReference type="NCBI Taxonomy" id="1654605"/>
    <lineage>
        <taxon>Eukaryota</taxon>
        <taxon>Fungi</taxon>
        <taxon>Dikarya</taxon>
        <taxon>Ascomycota</taxon>
        <taxon>Saccharomycotina</taxon>
        <taxon>Saccharomycetes</taxon>
        <taxon>Saccharomycetales</taxon>
        <taxon>Saccharomycetaceae</taxon>
        <taxon>Lachancea</taxon>
    </lineage>
</organism>
<evidence type="ECO:0000313" key="7">
    <source>
        <dbReference type="Proteomes" id="UP000236544"/>
    </source>
</evidence>
<reference evidence="7" key="1">
    <citation type="submission" date="2015-10" db="EMBL/GenBank/DDBJ databases">
        <authorList>
            <person name="Devillers H."/>
        </authorList>
    </citation>
    <scope>NUCLEOTIDE SEQUENCE [LARGE SCALE GENOMIC DNA]</scope>
</reference>
<sequence length="334" mass="37628">MAVKLRLLDEDGIYEHLFERYSLLQKHADELKQDLGIVSRSCGDLEVSFEPQPHSHVKEPFNFEISQSLSSLSSSRDNNNSTTGYVVWSTTPFFLQWLLYSRSGAIFGQGGTIEVEGDPFHSTYEMPAIFSSRVVDPADSPDARVTPQHIIVELGAGIAGILCVALANYVDKYVCTDQKALLNGLKRNIKHNIDELRLRNMESSTLDFEISRRTALKTELDVLALDWESFDLKSPNLHALLTPASLSTVCILSMDVVYNEYLIEPFLRTLKKLLQSYRASGHSPFAVLGIQLRDQDVVEIFLSTAVVQFELRVCAIVDPDIEKTRFGLYYITIQ</sequence>
<keyword evidence="7" id="KW-1185">Reference proteome</keyword>
<comment type="similarity">
    <text evidence="4">Belongs to the class I-like SAM-binding methyltransferase superfamily. RKM5 family.</text>
</comment>
<keyword evidence="1" id="KW-0489">Methyltransferase</keyword>
<evidence type="ECO:0000256" key="5">
    <source>
        <dbReference type="ARBA" id="ARBA00039932"/>
    </source>
</evidence>
<evidence type="ECO:0000256" key="4">
    <source>
        <dbReference type="ARBA" id="ARBA00038458"/>
    </source>
</evidence>
<dbReference type="PANTHER" id="PTHR14614">
    <property type="entry name" value="HEPATOCELLULAR CARCINOMA-ASSOCIATED ANTIGEN"/>
    <property type="match status" value="1"/>
</dbReference>